<dbReference type="Pfam" id="PF22621">
    <property type="entry name" value="CurL-like_PKS_C"/>
    <property type="match status" value="1"/>
</dbReference>
<evidence type="ECO:0000256" key="4">
    <source>
        <dbReference type="ARBA" id="ARBA00022857"/>
    </source>
</evidence>
<evidence type="ECO:0000256" key="8">
    <source>
        <dbReference type="SAM" id="MobiDB-lite"/>
    </source>
</evidence>
<dbReference type="VEuPathDB" id="FungiDB:sscle_13g096410"/>
<dbReference type="InterPro" id="IPR016036">
    <property type="entry name" value="Malonyl_transacylase_ACP-bd"/>
</dbReference>
<dbReference type="PROSITE" id="PS52004">
    <property type="entry name" value="KS3_2"/>
    <property type="match status" value="1"/>
</dbReference>
<dbReference type="InterPro" id="IPR013968">
    <property type="entry name" value="PKS_KR"/>
</dbReference>
<feature type="active site" description="Proton donor; for dehydratase activity" evidence="7">
    <location>
        <position position="1219"/>
    </location>
</feature>
<dbReference type="GO" id="GO:0016746">
    <property type="term" value="F:acyltransferase activity"/>
    <property type="evidence" value="ECO:0007669"/>
    <property type="project" value="UniProtKB-KW"/>
</dbReference>
<dbReference type="EMBL" id="CP017826">
    <property type="protein sequence ID" value="APA14871.1"/>
    <property type="molecule type" value="Genomic_DNA"/>
</dbReference>
<dbReference type="InterPro" id="IPR020843">
    <property type="entry name" value="ER"/>
</dbReference>
<protein>
    <submittedName>
        <fullName evidence="12">Uncharacterized protein</fullName>
    </submittedName>
</protein>
<dbReference type="InterPro" id="IPR036736">
    <property type="entry name" value="ACP-like_sf"/>
</dbReference>
<dbReference type="InterPro" id="IPR039551">
    <property type="entry name" value="Cho/carn_acyl_trans"/>
</dbReference>
<feature type="region of interest" description="Disordered" evidence="8">
    <location>
        <begin position="2594"/>
        <end position="2615"/>
    </location>
</feature>
<keyword evidence="5" id="KW-0511">Multifunctional enzyme</keyword>
<dbReference type="Gene3D" id="3.30.70.3290">
    <property type="match status" value="1"/>
</dbReference>
<dbReference type="PROSITE" id="PS50075">
    <property type="entry name" value="CARRIER"/>
    <property type="match status" value="1"/>
</dbReference>
<keyword evidence="1" id="KW-0596">Phosphopantetheine</keyword>
<dbReference type="SMART" id="SM00829">
    <property type="entry name" value="PKS_ER"/>
    <property type="match status" value="1"/>
</dbReference>
<dbReference type="Pfam" id="PF23297">
    <property type="entry name" value="ACP_SdgA_C"/>
    <property type="match status" value="1"/>
</dbReference>
<keyword evidence="3" id="KW-0808">Transferase</keyword>
<dbReference type="InterPro" id="IPR016035">
    <property type="entry name" value="Acyl_Trfase/lysoPLipase"/>
</dbReference>
<dbReference type="SMART" id="SM00826">
    <property type="entry name" value="PKS_DH"/>
    <property type="match status" value="1"/>
</dbReference>
<dbReference type="Gene3D" id="3.30.559.10">
    <property type="entry name" value="Chloramphenicol acetyltransferase-like domain"/>
    <property type="match status" value="1"/>
</dbReference>
<evidence type="ECO:0000259" key="11">
    <source>
        <dbReference type="PROSITE" id="PS52019"/>
    </source>
</evidence>
<dbReference type="Pfam" id="PF23114">
    <property type="entry name" value="NAD-bd_HRPKS_sdrA"/>
    <property type="match status" value="1"/>
</dbReference>
<dbReference type="InterPro" id="IPR042104">
    <property type="entry name" value="PKS_dehydratase_sf"/>
</dbReference>
<evidence type="ECO:0000256" key="2">
    <source>
        <dbReference type="ARBA" id="ARBA00022553"/>
    </source>
</evidence>
<feature type="active site" description="Proton acceptor; for dehydratase activity" evidence="7">
    <location>
        <position position="1019"/>
    </location>
</feature>
<dbReference type="SUPFAM" id="SSF53335">
    <property type="entry name" value="S-adenosyl-L-methionine-dependent methyltransferases"/>
    <property type="match status" value="1"/>
</dbReference>
<dbReference type="InterPro" id="IPR014031">
    <property type="entry name" value="Ketoacyl_synth_C"/>
</dbReference>
<evidence type="ECO:0000313" key="13">
    <source>
        <dbReference type="Proteomes" id="UP000177798"/>
    </source>
</evidence>
<dbReference type="CDD" id="cd00833">
    <property type="entry name" value="PKS"/>
    <property type="match status" value="1"/>
</dbReference>
<keyword evidence="2" id="KW-0597">Phosphoprotein</keyword>
<dbReference type="SUPFAM" id="SSF55048">
    <property type="entry name" value="Probable ACP-binding domain of malonyl-CoA ACP transacylase"/>
    <property type="match status" value="1"/>
</dbReference>
<feature type="domain" description="Carrier" evidence="9">
    <location>
        <begin position="2511"/>
        <end position="2589"/>
    </location>
</feature>
<dbReference type="InterPro" id="IPR013149">
    <property type="entry name" value="ADH-like_C"/>
</dbReference>
<dbReference type="Gene3D" id="3.40.366.10">
    <property type="entry name" value="Malonyl-Coenzyme A Acyl Carrier Protein, domain 2"/>
    <property type="match status" value="1"/>
</dbReference>
<dbReference type="GO" id="GO:1901336">
    <property type="term" value="P:lactone biosynthetic process"/>
    <property type="evidence" value="ECO:0007669"/>
    <property type="project" value="UniProtKB-ARBA"/>
</dbReference>
<dbReference type="InterPro" id="IPR020807">
    <property type="entry name" value="PKS_DH"/>
</dbReference>
<dbReference type="Gene3D" id="3.40.50.150">
    <property type="entry name" value="Vaccinia Virus protein VP39"/>
    <property type="match status" value="1"/>
</dbReference>
<dbReference type="InterPro" id="IPR020806">
    <property type="entry name" value="PKS_PP-bd"/>
</dbReference>
<dbReference type="InterPro" id="IPR014030">
    <property type="entry name" value="Ketoacyl_synth_N"/>
</dbReference>
<dbReference type="InterPro" id="IPR013154">
    <property type="entry name" value="ADH-like_N"/>
</dbReference>
<evidence type="ECO:0000256" key="7">
    <source>
        <dbReference type="PROSITE-ProRule" id="PRU01363"/>
    </source>
</evidence>
<feature type="region of interest" description="C-terminal hotdog fold" evidence="7">
    <location>
        <begin position="1154"/>
        <end position="1309"/>
    </location>
</feature>
<feature type="domain" description="Ketosynthase family 3 (KS3)" evidence="10">
    <location>
        <begin position="5"/>
        <end position="426"/>
    </location>
</feature>
<dbReference type="SUPFAM" id="SSF50129">
    <property type="entry name" value="GroES-like"/>
    <property type="match status" value="1"/>
</dbReference>
<dbReference type="InterPro" id="IPR050091">
    <property type="entry name" value="PKS_NRPS_Biosynth_Enz"/>
</dbReference>
<dbReference type="SMART" id="SM00822">
    <property type="entry name" value="PKS_KR"/>
    <property type="match status" value="1"/>
</dbReference>
<reference evidence="13" key="1">
    <citation type="journal article" date="2017" name="Genome Biol. Evol.">
        <title>The complete genome sequence of the phytopathogenic fungus Sclerotinia sclerotiorum reveals insights into the genome architecture of broad host range pathogens.</title>
        <authorList>
            <person name="Derbyshire M."/>
            <person name="Denton-Giles M."/>
            <person name="Hegedus D."/>
            <person name="Seifbarghy S."/>
            <person name="Rollins J."/>
            <person name="van Kan J."/>
            <person name="Seidl M.F."/>
            <person name="Faino L."/>
            <person name="Mbengue M."/>
            <person name="Navaud O."/>
            <person name="Raffaele S."/>
            <person name="Hammond-Kosack K."/>
            <person name="Heard S."/>
            <person name="Oliver R."/>
        </authorList>
    </citation>
    <scope>NUCLEOTIDE SEQUENCE [LARGE SCALE GENOMIC DNA]</scope>
    <source>
        <strain evidence="13">ATCC 18683 / 1980 / Ss-1</strain>
    </source>
</reference>
<dbReference type="Gene3D" id="3.40.47.10">
    <property type="match status" value="1"/>
</dbReference>
<feature type="compositionally biased region" description="Basic and acidic residues" evidence="8">
    <location>
        <begin position="2602"/>
        <end position="2615"/>
    </location>
</feature>
<dbReference type="GO" id="GO:0044550">
    <property type="term" value="P:secondary metabolite biosynthetic process"/>
    <property type="evidence" value="ECO:0007669"/>
    <property type="project" value="UniProtKB-ARBA"/>
</dbReference>
<dbReference type="Pfam" id="PF08242">
    <property type="entry name" value="Methyltransf_12"/>
    <property type="match status" value="1"/>
</dbReference>
<dbReference type="InterPro" id="IPR009081">
    <property type="entry name" value="PP-bd_ACP"/>
</dbReference>
<evidence type="ECO:0000256" key="6">
    <source>
        <dbReference type="ARBA" id="ARBA00023315"/>
    </source>
</evidence>
<dbReference type="SMART" id="SM00825">
    <property type="entry name" value="PKS_KS"/>
    <property type="match status" value="1"/>
</dbReference>
<evidence type="ECO:0000256" key="1">
    <source>
        <dbReference type="ARBA" id="ARBA00022450"/>
    </source>
</evidence>
<dbReference type="Pfam" id="PF00109">
    <property type="entry name" value="ketoacyl-synt"/>
    <property type="match status" value="1"/>
</dbReference>
<dbReference type="InterPro" id="IPR011032">
    <property type="entry name" value="GroES-like_sf"/>
</dbReference>
<evidence type="ECO:0000259" key="9">
    <source>
        <dbReference type="PROSITE" id="PS50075"/>
    </source>
</evidence>
<feature type="region of interest" description="N-terminal hotdog fold" evidence="7">
    <location>
        <begin position="987"/>
        <end position="1125"/>
    </location>
</feature>
<proteinExistence type="predicted"/>
<dbReference type="InterPro" id="IPR049551">
    <property type="entry name" value="PKS_DH_C"/>
</dbReference>
<dbReference type="Pfam" id="PF08240">
    <property type="entry name" value="ADH_N"/>
    <property type="match status" value="1"/>
</dbReference>
<dbReference type="SMART" id="SM00823">
    <property type="entry name" value="PKS_PP"/>
    <property type="match status" value="1"/>
</dbReference>
<dbReference type="Pfam" id="PF08659">
    <property type="entry name" value="KR"/>
    <property type="match status" value="1"/>
</dbReference>
<dbReference type="InterPro" id="IPR001227">
    <property type="entry name" value="Ac_transferase_dom_sf"/>
</dbReference>
<evidence type="ECO:0000259" key="10">
    <source>
        <dbReference type="PROSITE" id="PS52004"/>
    </source>
</evidence>
<dbReference type="SUPFAM" id="SSF52151">
    <property type="entry name" value="FabD/lysophospholipase-like"/>
    <property type="match status" value="1"/>
</dbReference>
<dbReference type="Pfam" id="PF02801">
    <property type="entry name" value="Ketoacyl-synt_C"/>
    <property type="match status" value="1"/>
</dbReference>
<dbReference type="InterPro" id="IPR057326">
    <property type="entry name" value="KR_dom"/>
</dbReference>
<dbReference type="InterPro" id="IPR042231">
    <property type="entry name" value="Cho/carn_acyl_trans_2"/>
</dbReference>
<feature type="domain" description="PKS/mFAS DH" evidence="11">
    <location>
        <begin position="987"/>
        <end position="1309"/>
    </location>
</feature>
<dbReference type="FunFam" id="3.40.50.720:FF:000209">
    <property type="entry name" value="Polyketide synthase Pks12"/>
    <property type="match status" value="1"/>
</dbReference>
<dbReference type="InterPro" id="IPR020841">
    <property type="entry name" value="PKS_Beta-ketoAc_synthase_dom"/>
</dbReference>
<evidence type="ECO:0000313" key="12">
    <source>
        <dbReference type="EMBL" id="APA14871.1"/>
    </source>
</evidence>
<dbReference type="Gene3D" id="1.10.1200.10">
    <property type="entry name" value="ACP-like"/>
    <property type="match status" value="1"/>
</dbReference>
<dbReference type="InterPro" id="IPR023213">
    <property type="entry name" value="CAT-like_dom_sf"/>
</dbReference>
<dbReference type="InterPro" id="IPR056501">
    <property type="entry name" value="NAD-bd_HRPKS_sdrA"/>
</dbReference>
<dbReference type="Pfam" id="PF00698">
    <property type="entry name" value="Acyl_transf_1"/>
    <property type="match status" value="1"/>
</dbReference>
<keyword evidence="6" id="KW-0012">Acyltransferase</keyword>
<dbReference type="Gene3D" id="3.30.559.70">
    <property type="entry name" value="Choline/Carnitine o-acyltransferase, domain 2"/>
    <property type="match status" value="1"/>
</dbReference>
<dbReference type="SMART" id="SM00827">
    <property type="entry name" value="PKS_AT"/>
    <property type="match status" value="1"/>
</dbReference>
<dbReference type="InterPro" id="IPR013217">
    <property type="entry name" value="Methyltransf_12"/>
</dbReference>
<dbReference type="SUPFAM" id="SSF52777">
    <property type="entry name" value="CoA-dependent acyltransferases"/>
    <property type="match status" value="2"/>
</dbReference>
<dbReference type="SUPFAM" id="SSF53901">
    <property type="entry name" value="Thiolase-like"/>
    <property type="match status" value="1"/>
</dbReference>
<dbReference type="PANTHER" id="PTHR43775:SF22">
    <property type="entry name" value="SYNTHASE, PUTATIVE (JCVI)-RELATED"/>
    <property type="match status" value="1"/>
</dbReference>
<sequence length="3202" mass="354759">MASIPAPIAIVGIGCRFPGGASSPEKLWEILSEGRGTWSEVPEDRFNWKSFHHPDPENGGTHNHRGGHFLDSDIATFDGKFFGISPQECEAIDPQYRLQLEVTYEALENAGLSLEDLRGSDTAVYVATFGNDYAGIQCRDLDTVSKYHLTGTGSAMASNQISYLLDLRGPSITLDTGCSGSIVAIHQACQSLRTGETKIAVAGGVSLIITPDLMIPMSMIGVLNQDGKCYSFDSRGAGYGRGEGAAMVVLKKLDDAIRDGDNVRGIIRNSGIGQDGKTPGITVPSREAQLNLIQSVYRQANLDPKYTRYIEAHGTGTIVGDGAEIAAIRAAFSGDEGSPINVGSVKPNIGHLESASGIASLIKAVLMLENDAIPPNVNLVTLKENLRGSDIAIPTKLDSWDETTLRRISVNNYGYGGTNGHLILDSLSTYENEVFERRRLNHYQVLNDCHSGEQGRMSGHTKTNSDDFVLINGHDHEYTNEEPSDITPNSQKERCITNSVAEPIENPKSGVLQQPDHARTYPQVLVLTAKSEESLIKNIDNLWQWVSQSSNLGDDTFRNLAYTLSTRRSLFRWRYSLVGTSFKDITARLTSSNPKTTKSGNQRQNAFVFTGQGAQWFAMGRELMGRSTPYLRSLQASDRILKEFGASWSLMEELSKEASTSRVNKSEIAQPTTTALQIALVDLLSSIKLSPDAVIGHSSGEIAAAYAAGSLSQHSALKVAYYRGLLRVSGSLKGAMMAVGLGEKSVSQYISQVTSGKVVIACSNSPESSTVSGDELAILELNKILDAESIFARRLAVDTAYHSHHVKSVADQYLHSLEGLEYDTTSSAVRFISSVTGTEMTSGFGADYWVNNLVSPVRFQNGLEELCRKMSLASPQSKLAFIEVGPHNALSGPIRQTMASLNLSSGYFSTSILTRNQDARFTVLEAAGKLFEEGCTVDLQAVNFLFEPNRRQKVLIDLPTYSWDHSSRYWRESRLSKAHRFRKHPYHDLLGSRLASSTGVNPIWRHVIGVDSLPWLGEHVIDGFMIFPGSGYISMAIEAMRQLVSETHDPLSISSYNFKNIQIPAPLVIPDSPNTVEIQLSLVTGRNQQDNSKSKWEEFKVFSVSAEGASVEHCHGFIMAEMSSDTDEVETTKEKNLNSLSEISRLNELESLCDDEIDTVKLYRDLKSRGNSYGPNFSCIKELTLSSTHALGVLNIPDMSQSMPTPFQQPHVIHPATLDALMHQAVAIFNRHAQDTVFMIVGINELKISSRLASNPGASLTLATTTSGVGSRYPSADISAFQKNSDLDMEVVIQMKAAKLRATGISNGNAPDGTRERNMSYTMNWDLDADHMTSLMFLPGPDTIEADRAQERKLDFLNQAAAVYVNRCVKSLSANGPPILSGHFPHLFKWMKRWQESEEFKSLLQEVFETNVEQILEDAQKLGVEGELLWRVGRELDSILIGKSDALSLMLEDDLLYRLYADDASSRCYAHVISYMKKLVFKNPNMKVIELGGGTGGTTAPLLEALDSNGILPFEKYVFTDVSSGFFERTRARLQRWDSYLEYKKLDLNIGVSEQGFEEEGYDLIIAANCLHVASSMDGVMSSVRNLLRPGGKIVMIEMTRTVPLYNTFVGLLEGWWAGIGDGRVDSPGLSVEQWQSTLLRNGFSGVEIVANDFEGKAQRSAMLVSRATDRINNLSIRPSLPIKLIFCPSWSVHPPQFAIDLSSGLIKHGFSVTMESLLTTQFSGEHIYIILDDGLHPILTTDTPTIFEYVKCLLEKATRVLWVSSQDNPTANMNPEKGMIAGLARVVRAENELLRLITMDVQDSIFKSFGGLIQAISQIVKSGFDDSSELAKELEYIYRNQVVLIPRLLQNENINERIQNVSGKVKLQTQPFHQPSRPLKLHVGKPGFLDSLSFVDDKALEGPLPASHIEVRVEACGLNFKDVLIALGQINKDYSMTAEFAGVVTKVGSDHQSSFQVGDRVCGMGGSPYASTVRLDGQRASHFPSSMSFEVAASIPVVFATAYHALVDIANLQMNQTVLIHSAAGGVGQAALRVAQHIGAEIFLTVGNAAKRELLIKQFGIPEDHIFSSKLRTFRQGIHRITKGKGVDVILNSLSGEILQESWASIARFGVFIELGKADALSNAGLSMAPFERNVTFSSVDLQMIADYRPQKIRSLLQAVLGLFEDGAYLPINPITTMSITNIEDAFRLLQTRKHTGKVILKADFEATVKAPAVVANDLMISEEGVCLIAGGLGGLGLEIARMLARNGTKSIALMSRRHLASSELGHLEEEFKHLGTKLYILTCDITDLSKLRESISPFGVDMPPIKSVIQACTILQDRVLSKMSLEDFKLATQPKCLGTSNLVEVFNNQPLDFFLMLSSTAGMLGMISQANYAAGNNYMDTLAQNKRTSQDATTNFVSIDFGPIDDAGIIADRMRAKEGMLRRGFVLIKLKEVLALISYAISHSAKRERSNQFVLGFDYKSITESDNTDTLQNPMFSHLLRHSSRQSFEEDKSPVQNIQTLIAAAKDTSKINLIIAEEIARKMSNLVAMDYEEIELERRMADFGLDSLVIIEMKNWITQIFQAKLQASEISDASNIMNLAEIVASRSALITRNLPSQPPKSDDPRTASKQKEPEILEQKNVTEIITLPKQPLPDLDNSLSQFLDSLLPVLTSEEYARYENYVTEFLKPEGFGRKLQARLSKVAQDPKVENWLGEFYATSMFLKGRRSLVPWLNFFATHFMSPVPHTAAERAAIISNAAFRFKRQLERGEVGYGYYNEQPISKDAYQWFFNATREPGNPKDFMRRYPGNDYLIAFRRGHVYKISVHDLDEVTSYSALRDAFQNILDGDQKPESWVGVLTQDTRDRWAELRVELQSLSKENETWIRDIEASAFVVYLDDVQPQNASERAPHFLHANGFNRWSDKTIQFSICDNGISATIGEHTMLDGVTFLRLNDFVTKAIMTFDPQRLTNIPSHPALMITVSESYTFKTTPSIEEHITRIRAQLKNDTSRVEFRAFEIPTLNRELFRLHKCPPNSGFQLAIQLAVRRYFGRNPAAFEPISLNHFHKGRIDVNHIMRPSISSFCAAAADTKIPTDELRGLFFDAARIHASNVVTTSRGHGFDRHLFALEWSVRGGETVPVLFTDPTYKSKRRPPQIMTNCIVGEALEGGDFFDHPNGVSVTYETKDEFTKISIWGPLGQVDKFIEVLEESCRDIRAIIEFEP</sequence>
<name>A0A1D9QJ11_SCLS1</name>
<dbReference type="InterPro" id="IPR049900">
    <property type="entry name" value="PKS_mFAS_DH"/>
</dbReference>
<dbReference type="Gene3D" id="3.40.50.720">
    <property type="entry name" value="NAD(P)-binding Rossmann-like Domain"/>
    <property type="match status" value="2"/>
</dbReference>
<dbReference type="Pfam" id="PF14765">
    <property type="entry name" value="PS-DH"/>
    <property type="match status" value="1"/>
</dbReference>
<dbReference type="Pfam" id="PF00107">
    <property type="entry name" value="ADH_zinc_N"/>
    <property type="match status" value="1"/>
</dbReference>
<dbReference type="SUPFAM" id="SSF47336">
    <property type="entry name" value="ACP-like"/>
    <property type="match status" value="1"/>
</dbReference>
<dbReference type="Gene3D" id="3.90.180.10">
    <property type="entry name" value="Medium-chain alcohol dehydrogenases, catalytic domain"/>
    <property type="match status" value="1"/>
</dbReference>
<gene>
    <name evidence="12" type="ORF">sscle_13g096410</name>
</gene>
<keyword evidence="4" id="KW-0521">NADP</keyword>
<dbReference type="SUPFAM" id="SSF51735">
    <property type="entry name" value="NAD(P)-binding Rossmann-fold domains"/>
    <property type="match status" value="2"/>
</dbReference>
<dbReference type="PANTHER" id="PTHR43775">
    <property type="entry name" value="FATTY ACID SYNTHASE"/>
    <property type="match status" value="1"/>
</dbReference>
<dbReference type="CDD" id="cd05195">
    <property type="entry name" value="enoyl_red"/>
    <property type="match status" value="1"/>
</dbReference>
<dbReference type="GO" id="GO:0016491">
    <property type="term" value="F:oxidoreductase activity"/>
    <property type="evidence" value="ECO:0007669"/>
    <property type="project" value="InterPro"/>
</dbReference>
<dbReference type="InterPro" id="IPR029063">
    <property type="entry name" value="SAM-dependent_MTases_sf"/>
</dbReference>
<dbReference type="Pfam" id="PF00755">
    <property type="entry name" value="Carn_acyltransf"/>
    <property type="match status" value="1"/>
</dbReference>
<dbReference type="InterPro" id="IPR014043">
    <property type="entry name" value="Acyl_transferase_dom"/>
</dbReference>
<dbReference type="InterPro" id="IPR049552">
    <property type="entry name" value="PKS_DH_N"/>
</dbReference>
<evidence type="ECO:0000256" key="5">
    <source>
        <dbReference type="ARBA" id="ARBA00023268"/>
    </source>
</evidence>
<dbReference type="PROSITE" id="PS52019">
    <property type="entry name" value="PKS_MFAS_DH"/>
    <property type="match status" value="1"/>
</dbReference>
<dbReference type="Gene3D" id="3.10.129.110">
    <property type="entry name" value="Polyketide synthase dehydratase"/>
    <property type="match status" value="1"/>
</dbReference>
<dbReference type="Pfam" id="PF21089">
    <property type="entry name" value="PKS_DH_N"/>
    <property type="match status" value="1"/>
</dbReference>
<organism evidence="12 13">
    <name type="scientific">Sclerotinia sclerotiorum (strain ATCC 18683 / 1980 / Ss-1)</name>
    <name type="common">White mold</name>
    <name type="synonym">Whetzelinia sclerotiorum</name>
    <dbReference type="NCBI Taxonomy" id="665079"/>
    <lineage>
        <taxon>Eukaryota</taxon>
        <taxon>Fungi</taxon>
        <taxon>Dikarya</taxon>
        <taxon>Ascomycota</taxon>
        <taxon>Pezizomycotina</taxon>
        <taxon>Leotiomycetes</taxon>
        <taxon>Helotiales</taxon>
        <taxon>Sclerotiniaceae</taxon>
        <taxon>Sclerotinia</taxon>
    </lineage>
</organism>
<dbReference type="Proteomes" id="UP000177798">
    <property type="component" value="Chromosome 13"/>
</dbReference>
<dbReference type="GO" id="GO:0031177">
    <property type="term" value="F:phosphopantetheine binding"/>
    <property type="evidence" value="ECO:0007669"/>
    <property type="project" value="InterPro"/>
</dbReference>
<dbReference type="InterPro" id="IPR036291">
    <property type="entry name" value="NAD(P)-bd_dom_sf"/>
</dbReference>
<dbReference type="InterPro" id="IPR016039">
    <property type="entry name" value="Thiolase-like"/>
</dbReference>
<dbReference type="OrthoDB" id="329835at2759"/>
<accession>A0A1D9QJ11</accession>
<evidence type="ECO:0000256" key="3">
    <source>
        <dbReference type="ARBA" id="ARBA00022679"/>
    </source>
</evidence>